<sequence>MSPCEGQGGPAIATDGPLASEQAAFAAASGLSGVLGLVAVPLLTDASSERLVTLTLLIAVACGVATWLSNQSRLGSLYRGLPTTDDATDHDLRRVTRTGISSGALGLVFLIALYGVLTRVGWMDEGWATSFGLGLLLGVALGSALSVHELKRAGRATGSELAIRRGAPRWVFAKGQNERRLVLRPVRTTDGLAPGPRGGR</sequence>
<evidence type="ECO:0000313" key="3">
    <source>
        <dbReference type="Proteomes" id="UP000473325"/>
    </source>
</evidence>
<feature type="transmembrane region" description="Helical" evidence="1">
    <location>
        <begin position="103"/>
        <end position="122"/>
    </location>
</feature>
<organism evidence="2 3">
    <name type="scientific">Nocardioides flavescens</name>
    <dbReference type="NCBI Taxonomy" id="2691959"/>
    <lineage>
        <taxon>Bacteria</taxon>
        <taxon>Bacillati</taxon>
        <taxon>Actinomycetota</taxon>
        <taxon>Actinomycetes</taxon>
        <taxon>Propionibacteriales</taxon>
        <taxon>Nocardioidaceae</taxon>
        <taxon>Nocardioides</taxon>
    </lineage>
</organism>
<evidence type="ECO:0000256" key="1">
    <source>
        <dbReference type="SAM" id="Phobius"/>
    </source>
</evidence>
<name>A0A6L7F0L6_9ACTN</name>
<dbReference type="Proteomes" id="UP000473325">
    <property type="component" value="Unassembled WGS sequence"/>
</dbReference>
<gene>
    <name evidence="2" type="ORF">GRQ65_12710</name>
</gene>
<accession>A0A6L7F0L6</accession>
<dbReference type="AlphaFoldDB" id="A0A6L7F0L6"/>
<keyword evidence="1" id="KW-0812">Transmembrane</keyword>
<feature type="transmembrane region" description="Helical" evidence="1">
    <location>
        <begin position="50"/>
        <end position="69"/>
    </location>
</feature>
<protein>
    <submittedName>
        <fullName evidence="2">Uncharacterized protein</fullName>
    </submittedName>
</protein>
<dbReference type="EMBL" id="WUEK01000007">
    <property type="protein sequence ID" value="MXG90409.1"/>
    <property type="molecule type" value="Genomic_DNA"/>
</dbReference>
<dbReference type="RefSeq" id="WP_160878347.1">
    <property type="nucleotide sequence ID" value="NZ_WUEK01000007.1"/>
</dbReference>
<keyword evidence="3" id="KW-1185">Reference proteome</keyword>
<reference evidence="2 3" key="1">
    <citation type="submission" date="2019-12" db="EMBL/GenBank/DDBJ databases">
        <authorList>
            <person name="Kun Z."/>
        </authorList>
    </citation>
    <scope>NUCLEOTIDE SEQUENCE [LARGE SCALE GENOMIC DNA]</scope>
    <source>
        <strain evidence="2 3">YIM 123512</strain>
    </source>
</reference>
<keyword evidence="1" id="KW-0472">Membrane</keyword>
<comment type="caution">
    <text evidence="2">The sequence shown here is derived from an EMBL/GenBank/DDBJ whole genome shotgun (WGS) entry which is preliminary data.</text>
</comment>
<keyword evidence="1" id="KW-1133">Transmembrane helix</keyword>
<proteinExistence type="predicted"/>
<evidence type="ECO:0000313" key="2">
    <source>
        <dbReference type="EMBL" id="MXG90409.1"/>
    </source>
</evidence>
<feature type="transmembrane region" description="Helical" evidence="1">
    <location>
        <begin position="128"/>
        <end position="147"/>
    </location>
</feature>